<reference evidence="2" key="1">
    <citation type="submission" date="2018-02" db="EMBL/GenBank/DDBJ databases">
        <title>Rhizophora mucronata_Transcriptome.</title>
        <authorList>
            <person name="Meera S.P."/>
            <person name="Sreeshan A."/>
            <person name="Augustine A."/>
        </authorList>
    </citation>
    <scope>NUCLEOTIDE SEQUENCE</scope>
    <source>
        <tissue evidence="2">Leaf</tissue>
    </source>
</reference>
<protein>
    <submittedName>
        <fullName evidence="2">Kinesin-like protein</fullName>
    </submittedName>
</protein>
<dbReference type="AlphaFoldDB" id="A0A2P2KCI8"/>
<keyword evidence="1" id="KW-0812">Transmembrane</keyword>
<evidence type="ECO:0000313" key="2">
    <source>
        <dbReference type="EMBL" id="MBX03422.1"/>
    </source>
</evidence>
<proteinExistence type="predicted"/>
<accession>A0A2P2KCI8</accession>
<name>A0A2P2KCI8_RHIMU</name>
<keyword evidence="1" id="KW-1133">Transmembrane helix</keyword>
<dbReference type="EMBL" id="GGEC01022938">
    <property type="protein sequence ID" value="MBX03422.1"/>
    <property type="molecule type" value="Transcribed_RNA"/>
</dbReference>
<sequence>MVRQVLEKLLHLDAWEMMILLLVGSWFVQWRIYWLIFPPTRILFQSHICSFIWRPSRIFLIQQMIILPLWKTPKLEMFHYLGQVF</sequence>
<evidence type="ECO:0000256" key="1">
    <source>
        <dbReference type="SAM" id="Phobius"/>
    </source>
</evidence>
<organism evidence="2">
    <name type="scientific">Rhizophora mucronata</name>
    <name type="common">Asiatic mangrove</name>
    <dbReference type="NCBI Taxonomy" id="61149"/>
    <lineage>
        <taxon>Eukaryota</taxon>
        <taxon>Viridiplantae</taxon>
        <taxon>Streptophyta</taxon>
        <taxon>Embryophyta</taxon>
        <taxon>Tracheophyta</taxon>
        <taxon>Spermatophyta</taxon>
        <taxon>Magnoliopsida</taxon>
        <taxon>eudicotyledons</taxon>
        <taxon>Gunneridae</taxon>
        <taxon>Pentapetalae</taxon>
        <taxon>rosids</taxon>
        <taxon>fabids</taxon>
        <taxon>Malpighiales</taxon>
        <taxon>Rhizophoraceae</taxon>
        <taxon>Rhizophora</taxon>
    </lineage>
</organism>
<feature type="transmembrane region" description="Helical" evidence="1">
    <location>
        <begin position="12"/>
        <end position="32"/>
    </location>
</feature>
<keyword evidence="1" id="KW-0472">Membrane</keyword>